<dbReference type="GO" id="GO:0005886">
    <property type="term" value="C:plasma membrane"/>
    <property type="evidence" value="ECO:0007669"/>
    <property type="project" value="UniProtKB-SubCell"/>
</dbReference>
<name>A0A2T0Q449_9ACTN</name>
<dbReference type="PANTHER" id="PTHR34390">
    <property type="entry name" value="UPF0442 PROTEIN YJJB-RELATED"/>
    <property type="match status" value="1"/>
</dbReference>
<keyword evidence="11" id="KW-1185">Reference proteome</keyword>
<reference evidence="10 11" key="1">
    <citation type="submission" date="2018-03" db="EMBL/GenBank/DDBJ databases">
        <title>Genomic Encyclopedia of Archaeal and Bacterial Type Strains, Phase II (KMG-II): from individual species to whole genera.</title>
        <authorList>
            <person name="Goeker M."/>
        </authorList>
    </citation>
    <scope>NUCLEOTIDE SEQUENCE [LARGE SCALE GENOMIC DNA]</scope>
    <source>
        <strain evidence="10 11">DSM 45601</strain>
    </source>
</reference>
<keyword evidence="3 7" id="KW-0812">Transmembrane</keyword>
<organism evidence="10 11">
    <name type="scientific">Allonocardiopsis opalescens</name>
    <dbReference type="NCBI Taxonomy" id="1144618"/>
    <lineage>
        <taxon>Bacteria</taxon>
        <taxon>Bacillati</taxon>
        <taxon>Actinomycetota</taxon>
        <taxon>Actinomycetes</taxon>
        <taxon>Streptosporangiales</taxon>
        <taxon>Allonocardiopsis</taxon>
    </lineage>
</organism>
<dbReference type="InterPro" id="IPR050539">
    <property type="entry name" value="ThrE_Dicarb/AminoAcid_Exp"/>
</dbReference>
<feature type="transmembrane region" description="Helical" evidence="7">
    <location>
        <begin position="316"/>
        <end position="333"/>
    </location>
</feature>
<proteinExistence type="inferred from homology"/>
<dbReference type="Pfam" id="PF06738">
    <property type="entry name" value="ThrE"/>
    <property type="match status" value="1"/>
</dbReference>
<feature type="transmembrane region" description="Helical" evidence="7">
    <location>
        <begin position="423"/>
        <end position="442"/>
    </location>
</feature>
<keyword evidence="2" id="KW-1003">Cell membrane</keyword>
<evidence type="ECO:0000256" key="5">
    <source>
        <dbReference type="ARBA" id="ARBA00023136"/>
    </source>
</evidence>
<comment type="caution">
    <text evidence="10">The sequence shown here is derived from an EMBL/GenBank/DDBJ whole genome shotgun (WGS) entry which is preliminary data.</text>
</comment>
<dbReference type="AlphaFoldDB" id="A0A2T0Q449"/>
<dbReference type="InterPro" id="IPR024528">
    <property type="entry name" value="ThrE_2"/>
</dbReference>
<evidence type="ECO:0000256" key="4">
    <source>
        <dbReference type="ARBA" id="ARBA00022989"/>
    </source>
</evidence>
<protein>
    <submittedName>
        <fullName evidence="10">Uncharacterized membrane protein YjjP (DUF1212 family)</fullName>
    </submittedName>
</protein>
<feature type="domain" description="Threonine/Serine exporter ThrE" evidence="9">
    <location>
        <begin position="320"/>
        <end position="441"/>
    </location>
</feature>
<dbReference type="OrthoDB" id="9763957at2"/>
<evidence type="ECO:0000256" key="1">
    <source>
        <dbReference type="ARBA" id="ARBA00004651"/>
    </source>
</evidence>
<keyword evidence="4 7" id="KW-1133">Transmembrane helix</keyword>
<dbReference type="Proteomes" id="UP000237846">
    <property type="component" value="Unassembled WGS sequence"/>
</dbReference>
<dbReference type="GO" id="GO:0015744">
    <property type="term" value="P:succinate transport"/>
    <property type="evidence" value="ECO:0007669"/>
    <property type="project" value="TreeGrafter"/>
</dbReference>
<accession>A0A2T0Q449</accession>
<evidence type="ECO:0000259" key="9">
    <source>
        <dbReference type="Pfam" id="PF12821"/>
    </source>
</evidence>
<feature type="transmembrane region" description="Helical" evidence="7">
    <location>
        <begin position="237"/>
        <end position="256"/>
    </location>
</feature>
<dbReference type="InterPro" id="IPR010619">
    <property type="entry name" value="ThrE-like_N"/>
</dbReference>
<evidence type="ECO:0000256" key="7">
    <source>
        <dbReference type="SAM" id="Phobius"/>
    </source>
</evidence>
<evidence type="ECO:0000256" key="6">
    <source>
        <dbReference type="ARBA" id="ARBA00034125"/>
    </source>
</evidence>
<evidence type="ECO:0000259" key="8">
    <source>
        <dbReference type="Pfam" id="PF06738"/>
    </source>
</evidence>
<feature type="transmembrane region" description="Helical" evidence="7">
    <location>
        <begin position="212"/>
        <end position="231"/>
    </location>
</feature>
<evidence type="ECO:0000256" key="2">
    <source>
        <dbReference type="ARBA" id="ARBA00022475"/>
    </source>
</evidence>
<feature type="transmembrane region" description="Helical" evidence="7">
    <location>
        <begin position="340"/>
        <end position="359"/>
    </location>
</feature>
<feature type="transmembrane region" description="Helical" evidence="7">
    <location>
        <begin position="277"/>
        <end position="296"/>
    </location>
</feature>
<evidence type="ECO:0000313" key="11">
    <source>
        <dbReference type="Proteomes" id="UP000237846"/>
    </source>
</evidence>
<dbReference type="EMBL" id="PVZC01000004">
    <property type="protein sequence ID" value="PRX98577.1"/>
    <property type="molecule type" value="Genomic_DNA"/>
</dbReference>
<gene>
    <name evidence="10" type="ORF">CLV72_104155</name>
</gene>
<feature type="domain" description="Threonine/serine exporter-like N-terminal" evidence="8">
    <location>
        <begin position="53"/>
        <end position="292"/>
    </location>
</feature>
<feature type="transmembrane region" description="Helical" evidence="7">
    <location>
        <begin position="390"/>
        <end position="411"/>
    </location>
</feature>
<dbReference type="RefSeq" id="WP_106245831.1">
    <property type="nucleotide sequence ID" value="NZ_PVZC01000004.1"/>
</dbReference>
<dbReference type="GO" id="GO:0022857">
    <property type="term" value="F:transmembrane transporter activity"/>
    <property type="evidence" value="ECO:0007669"/>
    <property type="project" value="InterPro"/>
</dbReference>
<evidence type="ECO:0000313" key="10">
    <source>
        <dbReference type="EMBL" id="PRX98577.1"/>
    </source>
</evidence>
<comment type="subcellular location">
    <subcellularLocation>
        <location evidence="1">Cell membrane</location>
        <topology evidence="1">Multi-pass membrane protein</topology>
    </subcellularLocation>
</comment>
<dbReference type="PANTHER" id="PTHR34390:SF2">
    <property type="entry name" value="SUCCINATE TRANSPORTER SUBUNIT YJJP-RELATED"/>
    <property type="match status" value="1"/>
</dbReference>
<feature type="transmembrane region" description="Helical" evidence="7">
    <location>
        <begin position="185"/>
        <end position="205"/>
    </location>
</feature>
<comment type="similarity">
    <text evidence="6">Belongs to the ThrE exporter (TC 2.A.79) family.</text>
</comment>
<evidence type="ECO:0000256" key="3">
    <source>
        <dbReference type="ARBA" id="ARBA00022692"/>
    </source>
</evidence>
<feature type="transmembrane region" description="Helical" evidence="7">
    <location>
        <begin position="365"/>
        <end position="383"/>
    </location>
</feature>
<sequence>MSQQLRRPAPAAARTLWHRLQEWNLIRLSAPHDGGPDLTEDEQLELLDNRAVDLILRVGELLLASGESTESVTEAMLSLSVAYGLPRSEASVTFTAITLSCHPRGQATPITGERVVRRRSPDYTRLTQLHAFVQEAALGLVDLDEAFTRLRQIKSGRPDYPRWMAAVGLGGIAASASVMVGGGALVAAVAFLATIVGDRVGALLGRRGIAEFYQLVAAAAISSLFSVLLLISGLEVYSAAVVVGGVIALLPGRPLVASVQDGIAGSYVSAAARLLEVFFVVTAIVAGLCVTMYAAIRLGVPVDVDQLPRVHPGLAVVPLLASMAMALSFGLNLMAPRRTLLFTTLGGGLIWTGYVVLRLLDLPPVAATAFAAVLLGVVSHLVARWTRTPPLVYLAPAIAPLLPGSMLYQGVIDLNLGAPSAGLLGLAQAVFVALALGAGVNFGGELIRAFYRGGWIGTGFARRPAARRTRGY</sequence>
<keyword evidence="5 7" id="KW-0472">Membrane</keyword>
<dbReference type="Pfam" id="PF12821">
    <property type="entry name" value="ThrE_2"/>
    <property type="match status" value="1"/>
</dbReference>